<dbReference type="GO" id="GO:0055085">
    <property type="term" value="P:transmembrane transport"/>
    <property type="evidence" value="ECO:0007669"/>
    <property type="project" value="InterPro"/>
</dbReference>
<dbReference type="SUPFAM" id="SSF81345">
    <property type="entry name" value="ABC transporter involved in vitamin B12 uptake, BtuC"/>
    <property type="match status" value="1"/>
</dbReference>
<evidence type="ECO:0000256" key="7">
    <source>
        <dbReference type="SAM" id="Phobius"/>
    </source>
</evidence>
<evidence type="ECO:0000256" key="3">
    <source>
        <dbReference type="ARBA" id="ARBA00022692"/>
    </source>
</evidence>
<comment type="caution">
    <text evidence="8">The sequence shown here is derived from an EMBL/GenBank/DDBJ whole genome shotgun (WGS) entry which is preliminary data.</text>
</comment>
<dbReference type="Proteomes" id="UP000218690">
    <property type="component" value="Unassembled WGS sequence"/>
</dbReference>
<dbReference type="Gene3D" id="1.10.3470.10">
    <property type="entry name" value="ABC transporter involved in vitamin B12 uptake, BtuC"/>
    <property type="match status" value="1"/>
</dbReference>
<protein>
    <submittedName>
        <fullName evidence="8">Metal ABC transporter permease</fullName>
    </submittedName>
</protein>
<feature type="transmembrane region" description="Helical" evidence="7">
    <location>
        <begin position="184"/>
        <end position="215"/>
    </location>
</feature>
<feature type="transmembrane region" description="Helical" evidence="7">
    <location>
        <begin position="100"/>
        <end position="118"/>
    </location>
</feature>
<comment type="subcellular location">
    <subcellularLocation>
        <location evidence="6">Cell membrane</location>
        <topology evidence="6">Multi-pass membrane protein</topology>
    </subcellularLocation>
    <subcellularLocation>
        <location evidence="1">Membrane</location>
        <topology evidence="1">Multi-pass membrane protein</topology>
    </subcellularLocation>
</comment>
<evidence type="ECO:0000313" key="8">
    <source>
        <dbReference type="EMBL" id="PCC83932.1"/>
    </source>
</evidence>
<sequence>MGLSHLDPEILRMPLLEAIAVGCLSGLVGTLMVMGKRVFFAESLSHGIFPGAVLGVVVANLLSLDLSTGLMVGAALFCLPLAWLMRWLSTVEGISSTAAAGVTLTLGFSLGILLLRWFQPLPIHVDSFLVGSLTTVNAQDVWFVGALVVVSLGVLVAFRRTLVSFYFDQTSFRAQGGKPGRYDLLTLTLISVTMVVVIPAVGTILSLALLVAPAAALQPWIKRPTQLMLGAGIAGIALACGGLWLAAALSLSAGGCIAVLAGVFYLLSMGLRALL</sequence>
<evidence type="ECO:0000256" key="2">
    <source>
        <dbReference type="ARBA" id="ARBA00008034"/>
    </source>
</evidence>
<comment type="similarity">
    <text evidence="2 6">Belongs to the ABC-3 integral membrane protein family.</text>
</comment>
<keyword evidence="4 7" id="KW-1133">Transmembrane helix</keyword>
<evidence type="ECO:0000313" key="9">
    <source>
        <dbReference type="Proteomes" id="UP000218690"/>
    </source>
</evidence>
<feature type="transmembrane region" description="Helical" evidence="7">
    <location>
        <begin position="47"/>
        <end position="64"/>
    </location>
</feature>
<name>A0A2A4AN53_9CORY</name>
<feature type="transmembrane region" description="Helical" evidence="7">
    <location>
        <begin position="256"/>
        <end position="274"/>
    </location>
</feature>
<dbReference type="EMBL" id="NWBP01000001">
    <property type="protein sequence ID" value="PCC83932.1"/>
    <property type="molecule type" value="Genomic_DNA"/>
</dbReference>
<feature type="transmembrane region" description="Helical" evidence="7">
    <location>
        <begin position="141"/>
        <end position="163"/>
    </location>
</feature>
<keyword evidence="5 7" id="KW-0472">Membrane</keyword>
<feature type="transmembrane region" description="Helical" evidence="7">
    <location>
        <begin position="227"/>
        <end position="249"/>
    </location>
</feature>
<evidence type="ECO:0000256" key="5">
    <source>
        <dbReference type="ARBA" id="ARBA00023136"/>
    </source>
</evidence>
<gene>
    <name evidence="8" type="ORF">COM45_00465</name>
</gene>
<dbReference type="PANTHER" id="PTHR30477:SF21">
    <property type="entry name" value="ABC-3 PROTEIN"/>
    <property type="match status" value="1"/>
</dbReference>
<accession>A0A2A4AN53</accession>
<dbReference type="PANTHER" id="PTHR30477">
    <property type="entry name" value="ABC-TRANSPORTER METAL-BINDING PROTEIN"/>
    <property type="match status" value="1"/>
</dbReference>
<dbReference type="Pfam" id="PF00950">
    <property type="entry name" value="ABC-3"/>
    <property type="match status" value="1"/>
</dbReference>
<dbReference type="InterPro" id="IPR001626">
    <property type="entry name" value="ABC_TroCD"/>
</dbReference>
<proteinExistence type="inferred from homology"/>
<dbReference type="AlphaFoldDB" id="A0A2A4AN53"/>
<keyword evidence="6" id="KW-0813">Transport</keyword>
<evidence type="ECO:0000256" key="4">
    <source>
        <dbReference type="ARBA" id="ARBA00022989"/>
    </source>
</evidence>
<dbReference type="GO" id="GO:0043190">
    <property type="term" value="C:ATP-binding cassette (ABC) transporter complex"/>
    <property type="evidence" value="ECO:0007669"/>
    <property type="project" value="InterPro"/>
</dbReference>
<dbReference type="InterPro" id="IPR037294">
    <property type="entry name" value="ABC_BtuC-like"/>
</dbReference>
<keyword evidence="3 6" id="KW-0812">Transmembrane</keyword>
<reference evidence="8 9" key="1">
    <citation type="submission" date="2017-09" db="EMBL/GenBank/DDBJ databases">
        <title>Draft Genome Sequence of Corynebacterium accolens AH4003.</title>
        <authorList>
            <person name="Chen Y."/>
            <person name="Oosthuysen W.F."/>
            <person name="Kelley S."/>
            <person name="Horswill A."/>
        </authorList>
    </citation>
    <scope>NUCLEOTIDE SEQUENCE [LARGE SCALE GENOMIC DNA]</scope>
    <source>
        <strain evidence="8 9">AH4003</strain>
    </source>
</reference>
<feature type="transmembrane region" description="Helical" evidence="7">
    <location>
        <begin position="15"/>
        <end position="35"/>
    </location>
</feature>
<evidence type="ECO:0000256" key="6">
    <source>
        <dbReference type="RuleBase" id="RU003943"/>
    </source>
</evidence>
<evidence type="ECO:0000256" key="1">
    <source>
        <dbReference type="ARBA" id="ARBA00004141"/>
    </source>
</evidence>
<organism evidence="8 9">
    <name type="scientific">Corynebacterium accolens</name>
    <dbReference type="NCBI Taxonomy" id="38284"/>
    <lineage>
        <taxon>Bacteria</taxon>
        <taxon>Bacillati</taxon>
        <taxon>Actinomycetota</taxon>
        <taxon>Actinomycetes</taxon>
        <taxon>Mycobacteriales</taxon>
        <taxon>Corynebacteriaceae</taxon>
        <taxon>Corynebacterium</taxon>
    </lineage>
</organism>
<feature type="transmembrane region" description="Helical" evidence="7">
    <location>
        <begin position="70"/>
        <end position="88"/>
    </location>
</feature>